<dbReference type="KEGG" id="kpf:IX53_00080"/>
<feature type="transmembrane region" description="Helical" evidence="6">
    <location>
        <begin position="270"/>
        <end position="290"/>
    </location>
</feature>
<reference evidence="8 9" key="1">
    <citation type="submission" date="2015-04" db="EMBL/GenBank/DDBJ databases">
        <title>Complete Genome Sequence of Kosmotoga pacifica SLHLJ1.</title>
        <authorList>
            <person name="Jiang L.J."/>
            <person name="Shao Z.Z."/>
            <person name="Jebbar M."/>
        </authorList>
    </citation>
    <scope>NUCLEOTIDE SEQUENCE [LARGE SCALE GENOMIC DNA]</scope>
    <source>
        <strain evidence="8 9">SLHLJ1</strain>
    </source>
</reference>
<dbReference type="STRING" id="1330330.IX53_00080"/>
<feature type="transmembrane region" description="Helical" evidence="6">
    <location>
        <begin position="70"/>
        <end position="89"/>
    </location>
</feature>
<dbReference type="Proteomes" id="UP000035159">
    <property type="component" value="Chromosome"/>
</dbReference>
<proteinExistence type="predicted"/>
<evidence type="ECO:0000256" key="5">
    <source>
        <dbReference type="SAM" id="Coils"/>
    </source>
</evidence>
<feature type="coiled-coil region" evidence="5">
    <location>
        <begin position="573"/>
        <end position="603"/>
    </location>
</feature>
<feature type="transmembrane region" description="Helical" evidence="6">
    <location>
        <begin position="211"/>
        <end position="230"/>
    </location>
</feature>
<keyword evidence="2 6" id="KW-0812">Transmembrane</keyword>
<dbReference type="PANTHER" id="PTHR37422">
    <property type="entry name" value="TEICHURONIC ACID BIOSYNTHESIS PROTEIN TUAE"/>
    <property type="match status" value="1"/>
</dbReference>
<dbReference type="EMBL" id="CP011232">
    <property type="protein sequence ID" value="AKI96486.1"/>
    <property type="molecule type" value="Genomic_DNA"/>
</dbReference>
<accession>A0A0G2Z8T7</accession>
<feature type="transmembrane region" description="Helical" evidence="6">
    <location>
        <begin position="181"/>
        <end position="199"/>
    </location>
</feature>
<feature type="transmembrane region" description="Helical" evidence="6">
    <location>
        <begin position="445"/>
        <end position="464"/>
    </location>
</feature>
<keyword evidence="9" id="KW-1185">Reference proteome</keyword>
<dbReference type="Pfam" id="PF04932">
    <property type="entry name" value="Wzy_C"/>
    <property type="match status" value="1"/>
</dbReference>
<feature type="transmembrane region" description="Helical" evidence="6">
    <location>
        <begin position="236"/>
        <end position="254"/>
    </location>
</feature>
<name>A0A0G2Z8T7_9BACT</name>
<evidence type="ECO:0000313" key="9">
    <source>
        <dbReference type="Proteomes" id="UP000035159"/>
    </source>
</evidence>
<keyword evidence="5" id="KW-0175">Coiled coil</keyword>
<dbReference type="OrthoDB" id="36138at2"/>
<dbReference type="InterPro" id="IPR051533">
    <property type="entry name" value="WaaL-like"/>
</dbReference>
<feature type="transmembrane region" description="Helical" evidence="6">
    <location>
        <begin position="128"/>
        <end position="150"/>
    </location>
</feature>
<keyword evidence="3 6" id="KW-1133">Transmembrane helix</keyword>
<dbReference type="InterPro" id="IPR007016">
    <property type="entry name" value="O-antigen_ligase-rel_domated"/>
</dbReference>
<evidence type="ECO:0000256" key="2">
    <source>
        <dbReference type="ARBA" id="ARBA00022692"/>
    </source>
</evidence>
<feature type="transmembrane region" description="Helical" evidence="6">
    <location>
        <begin position="95"/>
        <end position="116"/>
    </location>
</feature>
<organism evidence="8 9">
    <name type="scientific">Kosmotoga pacifica</name>
    <dbReference type="NCBI Taxonomy" id="1330330"/>
    <lineage>
        <taxon>Bacteria</taxon>
        <taxon>Thermotogati</taxon>
        <taxon>Thermotogota</taxon>
        <taxon>Thermotogae</taxon>
        <taxon>Kosmotogales</taxon>
        <taxon>Kosmotogaceae</taxon>
        <taxon>Kosmotoga</taxon>
    </lineage>
</organism>
<feature type="transmembrane region" description="Helical" evidence="6">
    <location>
        <begin position="12"/>
        <end position="30"/>
    </location>
</feature>
<evidence type="ECO:0000256" key="1">
    <source>
        <dbReference type="ARBA" id="ARBA00004141"/>
    </source>
</evidence>
<keyword evidence="4 6" id="KW-0472">Membrane</keyword>
<evidence type="ECO:0000259" key="7">
    <source>
        <dbReference type="Pfam" id="PF04932"/>
    </source>
</evidence>
<evidence type="ECO:0000313" key="8">
    <source>
        <dbReference type="EMBL" id="AKI96486.1"/>
    </source>
</evidence>
<feature type="domain" description="O-antigen ligase-related" evidence="7">
    <location>
        <begin position="220"/>
        <end position="396"/>
    </location>
</feature>
<dbReference type="GO" id="GO:0016020">
    <property type="term" value="C:membrane"/>
    <property type="evidence" value="ECO:0007669"/>
    <property type="project" value="UniProtKB-SubCell"/>
</dbReference>
<feature type="transmembrane region" description="Helical" evidence="6">
    <location>
        <begin position="420"/>
        <end position="439"/>
    </location>
</feature>
<feature type="transmembrane region" description="Helical" evidence="6">
    <location>
        <begin position="476"/>
        <end position="498"/>
    </location>
</feature>
<sequence>MVVKERREKLIDLELIVYFLLLLIVPLFIVKGFTHEPSTGKHLIYAVGFSIIFLLNVLNKREIRFKYNLVHLFAMGFGVAAVVSLFSVQLDNPHYLRYSLDVALFTLFVSLTGLYLSNKMNTRTKIELSMLFFIIGATVVALDAMLNYYAGYDLFLGKIGEPFARASARSTIGNPNFVSDYMGMALPMVFYFIASSKALHEVFGKKLWNQVALKTSMLIFMIPMISAVFIAETRTVITGIFLGNLLFISVYLLLRKRLEADSSDQTLKKITLFFILLAVIIVLVMSYLYLTPSPLTGGGKLNVTKRLEYALTSSSSWKERFSAWLNSVYQWVEPENKLRLLIGSGIGTFQLYHLLYTPYVISDHPEYSAVWNNFKRTHNDYLQSLSETGLLGFVMVLFFMIFLVWIYFRNLFKIKDRSDLLLYGAIGAGIFSLSLHTMFEFPLHMQPNLMGGVFLLSIAVGVYFNNKQKEANISKGTSIIVILAFFGVLSFLKTTAYIGEGYFRMGQTDQQYYYAYIREYVKADVNTLNKALSDLETFSGDYAYLKNLPEYFSVRGSDLKRKYPGLSSRQLVLKAEEERKKEIESIKSQLKNYLERAQLLKSKAREYYDSAVSNFRKSFSIYPVFGKPLWYLGGFGLKQERLFMEGYSLKDKLTVLVGDDPYANLVLSEFKGNTNIIPLPEKTIRTTPFKEFFERVGTTLTEKTAMRININLLAQIQMTLDAIDYYESSMIFFSERQTPKIVGSLYKQLYENLSSYLLYLPDSVEGLDVDRLRMLAENVRDYAAEMSVYWYDLAVTLLPGTWNRYPDWENIYSQYMEAVVTTHNQLEEVVQMLVDIAKRHASISVAMWNGGKYGIPDDTLDFCIEFSKKILSENVTLYRKFMEEVLMAYREIKEVIADKIERVNSDRLKIRMKKFLQTYETLSSALER</sequence>
<evidence type="ECO:0000256" key="3">
    <source>
        <dbReference type="ARBA" id="ARBA00022989"/>
    </source>
</evidence>
<dbReference type="PATRIC" id="fig|1330330.3.peg.16"/>
<evidence type="ECO:0000256" key="6">
    <source>
        <dbReference type="SAM" id="Phobius"/>
    </source>
</evidence>
<feature type="transmembrane region" description="Helical" evidence="6">
    <location>
        <begin position="42"/>
        <end position="58"/>
    </location>
</feature>
<gene>
    <name evidence="8" type="ORF">IX53_00080</name>
</gene>
<protein>
    <recommendedName>
        <fullName evidence="7">O-antigen ligase-related domain-containing protein</fullName>
    </recommendedName>
</protein>
<dbReference type="PANTHER" id="PTHR37422:SF23">
    <property type="entry name" value="TEICHURONIC ACID BIOSYNTHESIS PROTEIN TUAE"/>
    <property type="match status" value="1"/>
</dbReference>
<comment type="subcellular location">
    <subcellularLocation>
        <location evidence="1">Membrane</location>
        <topology evidence="1">Multi-pass membrane protein</topology>
    </subcellularLocation>
</comment>
<dbReference type="AlphaFoldDB" id="A0A0G2Z8T7"/>
<evidence type="ECO:0000256" key="4">
    <source>
        <dbReference type="ARBA" id="ARBA00023136"/>
    </source>
</evidence>
<feature type="transmembrane region" description="Helical" evidence="6">
    <location>
        <begin position="389"/>
        <end position="408"/>
    </location>
</feature>